<comment type="caution">
    <text evidence="2">The sequence shown here is derived from an EMBL/GenBank/DDBJ whole genome shotgun (WGS) entry which is preliminary data.</text>
</comment>
<dbReference type="AlphaFoldDB" id="X0S3H9"/>
<keyword evidence="1" id="KW-0812">Transmembrane</keyword>
<sequence length="33" mass="3199">MNKAAVYILLAAVLIVGLVVGYVGATLLGPAGA</sequence>
<accession>X0S3H9</accession>
<keyword evidence="1" id="KW-1133">Transmembrane helix</keyword>
<organism evidence="2">
    <name type="scientific">marine sediment metagenome</name>
    <dbReference type="NCBI Taxonomy" id="412755"/>
    <lineage>
        <taxon>unclassified sequences</taxon>
        <taxon>metagenomes</taxon>
        <taxon>ecological metagenomes</taxon>
    </lineage>
</organism>
<reference evidence="2" key="1">
    <citation type="journal article" date="2014" name="Front. Microbiol.">
        <title>High frequency of phylogenetically diverse reductive dehalogenase-homologous genes in deep subseafloor sedimentary metagenomes.</title>
        <authorList>
            <person name="Kawai M."/>
            <person name="Futagami T."/>
            <person name="Toyoda A."/>
            <person name="Takaki Y."/>
            <person name="Nishi S."/>
            <person name="Hori S."/>
            <person name="Arai W."/>
            <person name="Tsubouchi T."/>
            <person name="Morono Y."/>
            <person name="Uchiyama I."/>
            <person name="Ito T."/>
            <person name="Fujiyama A."/>
            <person name="Inagaki F."/>
            <person name="Takami H."/>
        </authorList>
    </citation>
    <scope>NUCLEOTIDE SEQUENCE</scope>
    <source>
        <strain evidence="2">Expedition CK06-06</strain>
    </source>
</reference>
<evidence type="ECO:0000313" key="2">
    <source>
        <dbReference type="EMBL" id="GAF69806.1"/>
    </source>
</evidence>
<keyword evidence="1" id="KW-0472">Membrane</keyword>
<feature type="transmembrane region" description="Helical" evidence="1">
    <location>
        <begin position="6"/>
        <end position="28"/>
    </location>
</feature>
<dbReference type="EMBL" id="BARS01001293">
    <property type="protein sequence ID" value="GAF69806.1"/>
    <property type="molecule type" value="Genomic_DNA"/>
</dbReference>
<feature type="non-terminal residue" evidence="2">
    <location>
        <position position="33"/>
    </location>
</feature>
<evidence type="ECO:0000256" key="1">
    <source>
        <dbReference type="SAM" id="Phobius"/>
    </source>
</evidence>
<protein>
    <submittedName>
        <fullName evidence="2">Uncharacterized protein</fullName>
    </submittedName>
</protein>
<name>X0S3H9_9ZZZZ</name>
<gene>
    <name evidence="2" type="ORF">S01H1_02619</name>
</gene>
<proteinExistence type="predicted"/>